<sequence length="156" mass="16194">MRPTLIALCLVGAACVLQTDAATERLVTNLFVTDSPAYPGPTATVAGEVFVNNFLLTDYDTNATIATELGFCVAVRTPGPAQCLYTLTFATGTLQISGLTYIPPLPAGNPLSAGIFAITGGTGVYTGASGYYQQFETTQAYGPGRPANGVVLNINY</sequence>
<keyword evidence="1" id="KW-0732">Signal</keyword>
<comment type="caution">
    <text evidence="2">The sequence shown here is derived from an EMBL/GenBank/DDBJ whole genome shotgun (WGS) entry which is preliminary data.</text>
</comment>
<protein>
    <recommendedName>
        <fullName evidence="4">Dirigent protein</fullName>
    </recommendedName>
</protein>
<evidence type="ECO:0000256" key="1">
    <source>
        <dbReference type="SAM" id="SignalP"/>
    </source>
</evidence>
<reference evidence="2 3" key="1">
    <citation type="journal article" date="2024" name="Nat. Commun.">
        <title>Phylogenomics reveals the evolutionary origins of lichenization in chlorophyte algae.</title>
        <authorList>
            <person name="Puginier C."/>
            <person name="Libourel C."/>
            <person name="Otte J."/>
            <person name="Skaloud P."/>
            <person name="Haon M."/>
            <person name="Grisel S."/>
            <person name="Petersen M."/>
            <person name="Berrin J.G."/>
            <person name="Delaux P.M."/>
            <person name="Dal Grande F."/>
            <person name="Keller J."/>
        </authorList>
    </citation>
    <scope>NUCLEOTIDE SEQUENCE [LARGE SCALE GENOMIC DNA]</scope>
    <source>
        <strain evidence="2 3">SAG 2523</strain>
    </source>
</reference>
<evidence type="ECO:0008006" key="4">
    <source>
        <dbReference type="Google" id="ProtNLM"/>
    </source>
</evidence>
<dbReference type="InterPro" id="IPR044859">
    <property type="entry name" value="Allene_oxi_cyc_Dirigent"/>
</dbReference>
<feature type="chain" id="PRO_5043710563" description="Dirigent protein" evidence="1">
    <location>
        <begin position="22"/>
        <end position="156"/>
    </location>
</feature>
<name>A0AAW1T7Q5_9CHLO</name>
<dbReference type="AlphaFoldDB" id="A0AAW1T7Q5"/>
<dbReference type="InterPro" id="IPR034871">
    <property type="entry name" value="Allene_oxi_cyc_sf"/>
</dbReference>
<evidence type="ECO:0000313" key="3">
    <source>
        <dbReference type="Proteomes" id="UP001485043"/>
    </source>
</evidence>
<dbReference type="Proteomes" id="UP001485043">
    <property type="component" value="Unassembled WGS sequence"/>
</dbReference>
<proteinExistence type="predicted"/>
<feature type="signal peptide" evidence="1">
    <location>
        <begin position="1"/>
        <end position="21"/>
    </location>
</feature>
<accession>A0AAW1T7Q5</accession>
<dbReference type="GO" id="GO:0009695">
    <property type="term" value="P:jasmonic acid biosynthetic process"/>
    <property type="evidence" value="ECO:0007669"/>
    <property type="project" value="InterPro"/>
</dbReference>
<dbReference type="Gene3D" id="2.40.480.10">
    <property type="entry name" value="Allene oxide cyclase-like"/>
    <property type="match status" value="1"/>
</dbReference>
<dbReference type="SUPFAM" id="SSF141493">
    <property type="entry name" value="Allene oxide cyclase-like"/>
    <property type="match status" value="1"/>
</dbReference>
<keyword evidence="3" id="KW-1185">Reference proteome</keyword>
<gene>
    <name evidence="2" type="ORF">WJX84_010944</name>
</gene>
<organism evidence="2 3">
    <name type="scientific">Apatococcus fuscideae</name>
    <dbReference type="NCBI Taxonomy" id="2026836"/>
    <lineage>
        <taxon>Eukaryota</taxon>
        <taxon>Viridiplantae</taxon>
        <taxon>Chlorophyta</taxon>
        <taxon>core chlorophytes</taxon>
        <taxon>Trebouxiophyceae</taxon>
        <taxon>Chlorellales</taxon>
        <taxon>Chlorellaceae</taxon>
        <taxon>Apatococcus</taxon>
    </lineage>
</organism>
<dbReference type="PROSITE" id="PS51257">
    <property type="entry name" value="PROKAR_LIPOPROTEIN"/>
    <property type="match status" value="1"/>
</dbReference>
<evidence type="ECO:0000313" key="2">
    <source>
        <dbReference type="EMBL" id="KAK9864740.1"/>
    </source>
</evidence>
<dbReference type="EMBL" id="JALJOV010000320">
    <property type="protein sequence ID" value="KAK9864740.1"/>
    <property type="molecule type" value="Genomic_DNA"/>
</dbReference>
<dbReference type="GO" id="GO:0046423">
    <property type="term" value="F:allene-oxide cyclase activity"/>
    <property type="evidence" value="ECO:0007669"/>
    <property type="project" value="InterPro"/>
</dbReference>